<evidence type="ECO:0000256" key="1">
    <source>
        <dbReference type="SAM" id="MobiDB-lite"/>
    </source>
</evidence>
<accession>A0A164TX08</accession>
<sequence length="101" mass="11213">MSNQQGSQLNPAPSTKSMPGALSADQFTLFLSAIQELNGTIKGQNDILVAQKTILIEQRKTLEDHGKKFDVLIRDALKGKFVLKTSYYARNNSFGRRSAVR</sequence>
<evidence type="ECO:0000313" key="2">
    <source>
        <dbReference type="EMBL" id="KZS92710.1"/>
    </source>
</evidence>
<gene>
    <name evidence="2" type="ORF">SISNIDRAFT_455310</name>
</gene>
<dbReference type="EMBL" id="KV419409">
    <property type="protein sequence ID" value="KZS92710.1"/>
    <property type="molecule type" value="Genomic_DNA"/>
</dbReference>
<feature type="compositionally biased region" description="Polar residues" evidence="1">
    <location>
        <begin position="1"/>
        <end position="17"/>
    </location>
</feature>
<reference evidence="2 3" key="1">
    <citation type="journal article" date="2016" name="Mol. Biol. Evol.">
        <title>Comparative Genomics of Early-Diverging Mushroom-Forming Fungi Provides Insights into the Origins of Lignocellulose Decay Capabilities.</title>
        <authorList>
            <person name="Nagy L.G."/>
            <person name="Riley R."/>
            <person name="Tritt A."/>
            <person name="Adam C."/>
            <person name="Daum C."/>
            <person name="Floudas D."/>
            <person name="Sun H."/>
            <person name="Yadav J.S."/>
            <person name="Pangilinan J."/>
            <person name="Larsson K.H."/>
            <person name="Matsuura K."/>
            <person name="Barry K."/>
            <person name="Labutti K."/>
            <person name="Kuo R."/>
            <person name="Ohm R.A."/>
            <person name="Bhattacharya S.S."/>
            <person name="Shirouzu T."/>
            <person name="Yoshinaga Y."/>
            <person name="Martin F.M."/>
            <person name="Grigoriev I.V."/>
            <person name="Hibbett D.S."/>
        </authorList>
    </citation>
    <scope>NUCLEOTIDE SEQUENCE [LARGE SCALE GENOMIC DNA]</scope>
    <source>
        <strain evidence="2 3">HHB9708</strain>
    </source>
</reference>
<organism evidence="2 3">
    <name type="scientific">Sistotremastrum niveocremeum HHB9708</name>
    <dbReference type="NCBI Taxonomy" id="1314777"/>
    <lineage>
        <taxon>Eukaryota</taxon>
        <taxon>Fungi</taxon>
        <taxon>Dikarya</taxon>
        <taxon>Basidiomycota</taxon>
        <taxon>Agaricomycotina</taxon>
        <taxon>Agaricomycetes</taxon>
        <taxon>Sistotremastrales</taxon>
        <taxon>Sistotremastraceae</taxon>
        <taxon>Sertulicium</taxon>
        <taxon>Sertulicium niveocremeum</taxon>
    </lineage>
</organism>
<evidence type="ECO:0000313" key="3">
    <source>
        <dbReference type="Proteomes" id="UP000076722"/>
    </source>
</evidence>
<dbReference type="AlphaFoldDB" id="A0A164TX08"/>
<dbReference type="Proteomes" id="UP000076722">
    <property type="component" value="Unassembled WGS sequence"/>
</dbReference>
<name>A0A164TX08_9AGAM</name>
<feature type="region of interest" description="Disordered" evidence="1">
    <location>
        <begin position="1"/>
        <end position="20"/>
    </location>
</feature>
<keyword evidence="3" id="KW-1185">Reference proteome</keyword>
<proteinExistence type="predicted"/>
<protein>
    <submittedName>
        <fullName evidence="2">Uncharacterized protein</fullName>
    </submittedName>
</protein>